<dbReference type="RefSeq" id="XP_022626479.1">
    <property type="nucleotide sequence ID" value="XM_022774375.1"/>
</dbReference>
<dbReference type="GO" id="GO:0005034">
    <property type="term" value="F:osmosensor activity"/>
    <property type="evidence" value="ECO:0007669"/>
    <property type="project" value="EnsemblFungi"/>
</dbReference>
<dbReference type="STRING" id="1245769.A0A0C7MSI2"/>
<evidence type="ECO:0000256" key="8">
    <source>
        <dbReference type="ARBA" id="ARBA00022989"/>
    </source>
</evidence>
<evidence type="ECO:0000256" key="9">
    <source>
        <dbReference type="ARBA" id="ARBA00023016"/>
    </source>
</evidence>
<evidence type="ECO:0000256" key="5">
    <source>
        <dbReference type="ARBA" id="ARBA00022443"/>
    </source>
</evidence>
<proteinExistence type="inferred from homology"/>
<evidence type="ECO:0000256" key="11">
    <source>
        <dbReference type="ARBA" id="ARBA00029697"/>
    </source>
</evidence>
<dbReference type="PANTHER" id="PTHR15735:SF20">
    <property type="entry name" value="HIGH OSMOLARITY SIGNALING PROTEIN SHO1"/>
    <property type="match status" value="1"/>
</dbReference>
<keyword evidence="5 13" id="KW-0728">SH3 domain</keyword>
<dbReference type="CDD" id="cd11855">
    <property type="entry name" value="SH3_Sho1p"/>
    <property type="match status" value="1"/>
</dbReference>
<evidence type="ECO:0000256" key="6">
    <source>
        <dbReference type="ARBA" id="ARBA00022475"/>
    </source>
</evidence>
<evidence type="ECO:0000256" key="14">
    <source>
        <dbReference type="SAM" id="Phobius"/>
    </source>
</evidence>
<evidence type="ECO:0000256" key="12">
    <source>
        <dbReference type="ARBA" id="ARBA00030785"/>
    </source>
</evidence>
<dbReference type="PRINTS" id="PR00452">
    <property type="entry name" value="SH3DOMAIN"/>
</dbReference>
<evidence type="ECO:0000256" key="3">
    <source>
        <dbReference type="ARBA" id="ARBA00016255"/>
    </source>
</evidence>
<evidence type="ECO:0000259" key="15">
    <source>
        <dbReference type="PROSITE" id="PS50002"/>
    </source>
</evidence>
<dbReference type="EMBL" id="LN736360">
    <property type="protein sequence ID" value="CEP60234.1"/>
    <property type="molecule type" value="Genomic_DNA"/>
</dbReference>
<feature type="transmembrane region" description="Helical" evidence="14">
    <location>
        <begin position="119"/>
        <end position="140"/>
    </location>
</feature>
<reference evidence="16 17" key="1">
    <citation type="submission" date="2014-12" db="EMBL/GenBank/DDBJ databases">
        <authorList>
            <person name="Neuveglise Cecile"/>
        </authorList>
    </citation>
    <scope>NUCLEOTIDE SEQUENCE [LARGE SCALE GENOMIC DNA]</scope>
    <source>
        <strain evidence="16 17">CBS 12615</strain>
    </source>
</reference>
<keyword evidence="8 14" id="KW-1133">Transmembrane helix</keyword>
<comment type="subcellular location">
    <subcellularLocation>
        <location evidence="1">Cell membrane</location>
        <topology evidence="1">Multi-pass membrane protein</topology>
    </subcellularLocation>
</comment>
<evidence type="ECO:0000256" key="7">
    <source>
        <dbReference type="ARBA" id="ARBA00022692"/>
    </source>
</evidence>
<dbReference type="Pfam" id="PF00018">
    <property type="entry name" value="SH3_1"/>
    <property type="match status" value="1"/>
</dbReference>
<dbReference type="InterPro" id="IPR036028">
    <property type="entry name" value="SH3-like_dom_sf"/>
</dbReference>
<dbReference type="GO" id="GO:0044697">
    <property type="term" value="C:HICS complex"/>
    <property type="evidence" value="ECO:0007669"/>
    <property type="project" value="EnsemblFungi"/>
</dbReference>
<dbReference type="GO" id="GO:0001402">
    <property type="term" value="P:signal transduction involved in filamentous growth"/>
    <property type="evidence" value="ECO:0007669"/>
    <property type="project" value="EnsemblFungi"/>
</dbReference>
<dbReference type="GO" id="GO:0005935">
    <property type="term" value="C:cellular bud neck"/>
    <property type="evidence" value="ECO:0007669"/>
    <property type="project" value="EnsemblFungi"/>
</dbReference>
<dbReference type="GeneID" id="34683610"/>
<dbReference type="SUPFAM" id="SSF50044">
    <property type="entry name" value="SH3-domain"/>
    <property type="match status" value="1"/>
</dbReference>
<sequence length="342" mass="37755">MGNRREAEKMRHSPHRVHEFSLANLLTDPFAISLLSLALISWIIAFVGSIAAAANNRDYPPFAWWGIVYQMLLLIAIFLLYCYDLVDYYKTFLSAGLAVAFIYTTNSTGDLIYRDGSKVAAASAGLILLSMINAIWLFYFGADNASPSNRWVDSYSLKGIRHSVLESSIALSGRPTGVPQRNVSRYSTNFNEDTNRFSERIPQSHHLYPESHSQHYVSSTALNGFENAGPPAAPALQENVANSHNSNTFFTDTTNGNTETTMGDTLGLYSDAGNELGSFPYTAKALYTYSADSNDAYEVSFEQGEILRVGDIEGRWWKAKRADGETGIIPSNYVELVSDGTV</sequence>
<accession>A0A0C7MSI2</accession>
<protein>
    <recommendedName>
        <fullName evidence="4">High osmolarity signaling protein SHO1</fullName>
    </recommendedName>
    <alternativeName>
        <fullName evidence="3">High osmolarity signaling protein sho1</fullName>
    </alternativeName>
    <alternativeName>
        <fullName evidence="11 12">Osmosensor SHO1</fullName>
    </alternativeName>
</protein>
<keyword evidence="10 14" id="KW-0472">Membrane</keyword>
<evidence type="ECO:0000256" key="1">
    <source>
        <dbReference type="ARBA" id="ARBA00004651"/>
    </source>
</evidence>
<dbReference type="AlphaFoldDB" id="A0A0C7MSI2"/>
<dbReference type="FunFam" id="2.30.30.40:FF:000213">
    <property type="entry name" value="High osmolarity signaling protein SHO1"/>
    <property type="match status" value="1"/>
</dbReference>
<evidence type="ECO:0000313" key="16">
    <source>
        <dbReference type="EMBL" id="CEP60234.1"/>
    </source>
</evidence>
<name>A0A0C7MSI2_9SACH</name>
<dbReference type="InterPro" id="IPR001452">
    <property type="entry name" value="SH3_domain"/>
</dbReference>
<gene>
    <name evidence="16" type="ORF">LALA0_S01e06062g</name>
</gene>
<comment type="similarity">
    <text evidence="2">Belongs to the SHO1 family.</text>
</comment>
<evidence type="ECO:0000256" key="10">
    <source>
        <dbReference type="ARBA" id="ARBA00023136"/>
    </source>
</evidence>
<evidence type="ECO:0000256" key="4">
    <source>
        <dbReference type="ARBA" id="ARBA00017350"/>
    </source>
</evidence>
<keyword evidence="9" id="KW-0346">Stress response</keyword>
<dbReference type="Gene3D" id="2.30.30.40">
    <property type="entry name" value="SH3 Domains"/>
    <property type="match status" value="1"/>
</dbReference>
<dbReference type="GO" id="GO:0005886">
    <property type="term" value="C:plasma membrane"/>
    <property type="evidence" value="ECO:0007669"/>
    <property type="project" value="UniProtKB-SubCell"/>
</dbReference>
<dbReference type="GO" id="GO:0005078">
    <property type="term" value="F:MAP-kinase scaffold activity"/>
    <property type="evidence" value="ECO:0007669"/>
    <property type="project" value="EnsemblFungi"/>
</dbReference>
<evidence type="ECO:0000256" key="13">
    <source>
        <dbReference type="PROSITE-ProRule" id="PRU00192"/>
    </source>
</evidence>
<evidence type="ECO:0000256" key="2">
    <source>
        <dbReference type="ARBA" id="ARBA00009739"/>
    </source>
</evidence>
<dbReference type="HOGENOM" id="CLU_043316_0_0_1"/>
<feature type="transmembrane region" description="Helical" evidence="14">
    <location>
        <begin position="21"/>
        <end position="50"/>
    </location>
</feature>
<dbReference type="InterPro" id="IPR035522">
    <property type="entry name" value="Sho1_SH3"/>
</dbReference>
<dbReference type="SMART" id="SM00326">
    <property type="entry name" value="SH3"/>
    <property type="match status" value="1"/>
</dbReference>
<dbReference type="OrthoDB" id="5983572at2759"/>
<keyword evidence="7 14" id="KW-0812">Transmembrane</keyword>
<feature type="transmembrane region" description="Helical" evidence="14">
    <location>
        <begin position="62"/>
        <end position="83"/>
    </location>
</feature>
<evidence type="ECO:0000313" key="17">
    <source>
        <dbReference type="Proteomes" id="UP000054304"/>
    </source>
</evidence>
<keyword evidence="6" id="KW-1003">Cell membrane</keyword>
<keyword evidence="17" id="KW-1185">Reference proteome</keyword>
<organism evidence="16 17">
    <name type="scientific">Lachancea lanzarotensis</name>
    <dbReference type="NCBI Taxonomy" id="1245769"/>
    <lineage>
        <taxon>Eukaryota</taxon>
        <taxon>Fungi</taxon>
        <taxon>Dikarya</taxon>
        <taxon>Ascomycota</taxon>
        <taxon>Saccharomycotina</taxon>
        <taxon>Saccharomycetes</taxon>
        <taxon>Saccharomycetales</taxon>
        <taxon>Saccharomycetaceae</taxon>
        <taxon>Lachancea</taxon>
    </lineage>
</organism>
<dbReference type="GO" id="GO:0030833">
    <property type="term" value="P:regulation of actin filament polymerization"/>
    <property type="evidence" value="ECO:0007669"/>
    <property type="project" value="TreeGrafter"/>
</dbReference>
<dbReference type="PANTHER" id="PTHR15735">
    <property type="entry name" value="FCH AND DOUBLE SH3 DOMAINS PROTEIN"/>
    <property type="match status" value="1"/>
</dbReference>
<dbReference type="PROSITE" id="PS50002">
    <property type="entry name" value="SH3"/>
    <property type="match status" value="1"/>
</dbReference>
<dbReference type="GO" id="GO:0007232">
    <property type="term" value="P:osmosensory signaling pathway via Sho1 osmosensor"/>
    <property type="evidence" value="ECO:0007669"/>
    <property type="project" value="EnsemblFungi"/>
</dbReference>
<dbReference type="Proteomes" id="UP000054304">
    <property type="component" value="Unassembled WGS sequence"/>
</dbReference>
<feature type="domain" description="SH3" evidence="15">
    <location>
        <begin position="278"/>
        <end position="339"/>
    </location>
</feature>
<feature type="transmembrane region" description="Helical" evidence="14">
    <location>
        <begin position="92"/>
        <end position="113"/>
    </location>
</feature>
<dbReference type="GO" id="GO:0043332">
    <property type="term" value="C:mating projection tip"/>
    <property type="evidence" value="ECO:0007669"/>
    <property type="project" value="EnsemblFungi"/>
</dbReference>
<dbReference type="GO" id="GO:0030010">
    <property type="term" value="P:establishment of cell polarity"/>
    <property type="evidence" value="ECO:0007669"/>
    <property type="project" value="EnsemblFungi"/>
</dbReference>